<dbReference type="RefSeq" id="WP_197041007.1">
    <property type="nucleotide sequence ID" value="NZ_ASRX01000006.1"/>
</dbReference>
<organism evidence="1 2">
    <name type="scientific">Chondromyces apiculatus DSM 436</name>
    <dbReference type="NCBI Taxonomy" id="1192034"/>
    <lineage>
        <taxon>Bacteria</taxon>
        <taxon>Pseudomonadati</taxon>
        <taxon>Myxococcota</taxon>
        <taxon>Polyangia</taxon>
        <taxon>Polyangiales</taxon>
        <taxon>Polyangiaceae</taxon>
        <taxon>Chondromyces</taxon>
    </lineage>
</organism>
<comment type="caution">
    <text evidence="1">The sequence shown here is derived from an EMBL/GenBank/DDBJ whole genome shotgun (WGS) entry which is preliminary data.</text>
</comment>
<reference evidence="1 2" key="1">
    <citation type="submission" date="2013-05" db="EMBL/GenBank/DDBJ databases">
        <title>Genome assembly of Chondromyces apiculatus DSM 436.</title>
        <authorList>
            <person name="Sharma G."/>
            <person name="Khatri I."/>
            <person name="Kaur C."/>
            <person name="Mayilraj S."/>
            <person name="Subramanian S."/>
        </authorList>
    </citation>
    <scope>NUCLEOTIDE SEQUENCE [LARGE SCALE GENOMIC DNA]</scope>
    <source>
        <strain evidence="1 2">DSM 436</strain>
    </source>
</reference>
<evidence type="ECO:0000313" key="1">
    <source>
        <dbReference type="EMBL" id="EYF07828.1"/>
    </source>
</evidence>
<dbReference type="Proteomes" id="UP000019678">
    <property type="component" value="Unassembled WGS sequence"/>
</dbReference>
<protein>
    <submittedName>
        <fullName evidence="1">Uncharacterized protein</fullName>
    </submittedName>
</protein>
<dbReference type="EMBL" id="ASRX01000006">
    <property type="protein sequence ID" value="EYF07828.1"/>
    <property type="molecule type" value="Genomic_DNA"/>
</dbReference>
<evidence type="ECO:0000313" key="2">
    <source>
        <dbReference type="Proteomes" id="UP000019678"/>
    </source>
</evidence>
<dbReference type="STRING" id="1192034.CAP_6850"/>
<proteinExistence type="predicted"/>
<name>A0A017TEV4_9BACT</name>
<dbReference type="AlphaFoldDB" id="A0A017TEV4"/>
<accession>A0A017TEV4</accession>
<gene>
    <name evidence="1" type="ORF">CAP_6850</name>
</gene>
<sequence length="196" mass="21529">MTTLPASVDTQQASCKLEASLVEVRSDHLTLRYRFSNESSRTALLFNRLFSTIDATLVFQTSKNTVYVEVDETSAILSKKLVPVPPDIDVERPVVPLVTAVKPGEGFEETLSIPLPLRPHQPYPTFGRERPQEVVSPRDSWFELGLLLVPPEGLRLAKEVQTTEGVALSIGPVDARDQVVLRAGPLAVKLPAHAPQ</sequence>
<keyword evidence="2" id="KW-1185">Reference proteome</keyword>